<feature type="compositionally biased region" description="Acidic residues" evidence="1">
    <location>
        <begin position="136"/>
        <end position="151"/>
    </location>
</feature>
<dbReference type="RefSeq" id="XP_009262390.1">
    <property type="nucleotide sequence ID" value="XM_009264115.1"/>
</dbReference>
<accession>K3V6C1</accession>
<sequence>MPSLQVTSRESSTCNLSPTRNNAQGLNTFNAKDTKHISHSTKVLEHAVSKAIFYGHDHDVRLRPYQGQSPQWARSSRVSSWQYVSLSISSTISSEMTPIYLTRRSTRMQRQSLTDNSGEICQFAAALAEDTKLVQDAEDSDDVDDADDSDVADDRIVI</sequence>
<dbReference type="Proteomes" id="UP000007978">
    <property type="component" value="Chromosome 1"/>
</dbReference>
<name>K3V6C1_FUSPC</name>
<protein>
    <submittedName>
        <fullName evidence="2">Uncharacterized protein</fullName>
    </submittedName>
</protein>
<dbReference type="KEGG" id="fpu:FPSE_10998"/>
<feature type="region of interest" description="Disordered" evidence="1">
    <location>
        <begin position="1"/>
        <end position="21"/>
    </location>
</feature>
<comment type="caution">
    <text evidence="2">The sequence shown here is derived from an EMBL/GenBank/DDBJ whole genome shotgun (WGS) entry which is preliminary data.</text>
</comment>
<evidence type="ECO:0000313" key="3">
    <source>
        <dbReference type="Proteomes" id="UP000007978"/>
    </source>
</evidence>
<dbReference type="HOGENOM" id="CLU_1669484_0_0_1"/>
<evidence type="ECO:0000313" key="2">
    <source>
        <dbReference type="EMBL" id="EKJ68832.1"/>
    </source>
</evidence>
<evidence type="ECO:0000256" key="1">
    <source>
        <dbReference type="SAM" id="MobiDB-lite"/>
    </source>
</evidence>
<keyword evidence="3" id="KW-1185">Reference proteome</keyword>
<gene>
    <name evidence="2" type="ORF">FPSE_10998</name>
</gene>
<dbReference type="AlphaFoldDB" id="K3V6C1"/>
<feature type="region of interest" description="Disordered" evidence="1">
    <location>
        <begin position="135"/>
        <end position="158"/>
    </location>
</feature>
<reference evidence="2 3" key="1">
    <citation type="journal article" date="2012" name="PLoS Pathog.">
        <title>Comparative pathogenomics reveals horizontally acquired novel virulence genes in fungi infecting cereal hosts.</title>
        <authorList>
            <person name="Gardiner D.M."/>
            <person name="McDonald M.C."/>
            <person name="Covarelli L."/>
            <person name="Solomon P.S."/>
            <person name="Rusu A.G."/>
            <person name="Marshall M."/>
            <person name="Kazan K."/>
            <person name="Chakraborty S."/>
            <person name="McDonald B.A."/>
            <person name="Manners J.M."/>
        </authorList>
    </citation>
    <scope>NUCLEOTIDE SEQUENCE [LARGE SCALE GENOMIC DNA]</scope>
    <source>
        <strain evidence="2 3">CS3096</strain>
    </source>
</reference>
<dbReference type="EMBL" id="AFNW01000382">
    <property type="protein sequence ID" value="EKJ68832.1"/>
    <property type="molecule type" value="Genomic_DNA"/>
</dbReference>
<proteinExistence type="predicted"/>
<dbReference type="GeneID" id="20369615"/>
<organism evidence="2 3">
    <name type="scientific">Fusarium pseudograminearum (strain CS3096)</name>
    <name type="common">Wheat and barley crown-rot fungus</name>
    <dbReference type="NCBI Taxonomy" id="1028729"/>
    <lineage>
        <taxon>Eukaryota</taxon>
        <taxon>Fungi</taxon>
        <taxon>Dikarya</taxon>
        <taxon>Ascomycota</taxon>
        <taxon>Pezizomycotina</taxon>
        <taxon>Sordariomycetes</taxon>
        <taxon>Hypocreomycetidae</taxon>
        <taxon>Hypocreales</taxon>
        <taxon>Nectriaceae</taxon>
        <taxon>Fusarium</taxon>
    </lineage>
</organism>